<evidence type="ECO:0000313" key="2">
    <source>
        <dbReference type="Proteomes" id="UP000250235"/>
    </source>
</evidence>
<sequence length="58" mass="6707">MFKIEGYARVVRDPGKMTYITDIPHNISVENMVHTRIESVKLEKVLSHHPNLTNSFVL</sequence>
<reference evidence="1 2" key="1">
    <citation type="journal article" date="2015" name="Proc. Natl. Acad. Sci. U.S.A.">
        <title>The resurrection genome of Boea hygrometrica: A blueprint for survival of dehydration.</title>
        <authorList>
            <person name="Xiao L."/>
            <person name="Yang G."/>
            <person name="Zhang L."/>
            <person name="Yang X."/>
            <person name="Zhao S."/>
            <person name="Ji Z."/>
            <person name="Zhou Q."/>
            <person name="Hu M."/>
            <person name="Wang Y."/>
            <person name="Chen M."/>
            <person name="Xu Y."/>
            <person name="Jin H."/>
            <person name="Xiao X."/>
            <person name="Hu G."/>
            <person name="Bao F."/>
            <person name="Hu Y."/>
            <person name="Wan P."/>
            <person name="Li L."/>
            <person name="Deng X."/>
            <person name="Kuang T."/>
            <person name="Xiang C."/>
            <person name="Zhu J.K."/>
            <person name="Oliver M.J."/>
            <person name="He Y."/>
        </authorList>
    </citation>
    <scope>NUCLEOTIDE SEQUENCE [LARGE SCALE GENOMIC DNA]</scope>
    <source>
        <strain evidence="2">cv. XS01</strain>
    </source>
</reference>
<name>A0A2Z6ZX13_9LAMI</name>
<protein>
    <submittedName>
        <fullName evidence="1">Uncharacterized protein</fullName>
    </submittedName>
</protein>
<organism evidence="1 2">
    <name type="scientific">Dorcoceras hygrometricum</name>
    <dbReference type="NCBI Taxonomy" id="472368"/>
    <lineage>
        <taxon>Eukaryota</taxon>
        <taxon>Viridiplantae</taxon>
        <taxon>Streptophyta</taxon>
        <taxon>Embryophyta</taxon>
        <taxon>Tracheophyta</taxon>
        <taxon>Spermatophyta</taxon>
        <taxon>Magnoliopsida</taxon>
        <taxon>eudicotyledons</taxon>
        <taxon>Gunneridae</taxon>
        <taxon>Pentapetalae</taxon>
        <taxon>asterids</taxon>
        <taxon>lamiids</taxon>
        <taxon>Lamiales</taxon>
        <taxon>Gesneriaceae</taxon>
        <taxon>Didymocarpoideae</taxon>
        <taxon>Trichosporeae</taxon>
        <taxon>Loxocarpinae</taxon>
        <taxon>Dorcoceras</taxon>
    </lineage>
</organism>
<dbReference type="Proteomes" id="UP000250235">
    <property type="component" value="Unassembled WGS sequence"/>
</dbReference>
<dbReference type="AlphaFoldDB" id="A0A2Z6ZX13"/>
<accession>A0A2Z6ZX13</accession>
<proteinExistence type="predicted"/>
<keyword evidence="2" id="KW-1185">Reference proteome</keyword>
<gene>
    <name evidence="1" type="ORF">F511_45001</name>
</gene>
<evidence type="ECO:0000313" key="1">
    <source>
        <dbReference type="EMBL" id="KZV13818.1"/>
    </source>
</evidence>
<dbReference type="EMBL" id="KV025360">
    <property type="protein sequence ID" value="KZV13818.1"/>
    <property type="molecule type" value="Genomic_DNA"/>
</dbReference>